<feature type="compositionally biased region" description="Acidic residues" evidence="2">
    <location>
        <begin position="208"/>
        <end position="217"/>
    </location>
</feature>
<organism evidence="3 4">
    <name type="scientific">Acropora cervicornis</name>
    <name type="common">Staghorn coral</name>
    <dbReference type="NCBI Taxonomy" id="6130"/>
    <lineage>
        <taxon>Eukaryota</taxon>
        <taxon>Metazoa</taxon>
        <taxon>Cnidaria</taxon>
        <taxon>Anthozoa</taxon>
        <taxon>Hexacorallia</taxon>
        <taxon>Scleractinia</taxon>
        <taxon>Astrocoeniina</taxon>
        <taxon>Acroporidae</taxon>
        <taxon>Acropora</taxon>
    </lineage>
</organism>
<feature type="region of interest" description="Disordered" evidence="2">
    <location>
        <begin position="1"/>
        <end position="22"/>
    </location>
</feature>
<dbReference type="AlphaFoldDB" id="A0AAD9QAC4"/>
<dbReference type="Gene3D" id="2.60.40.10">
    <property type="entry name" value="Immunoglobulins"/>
    <property type="match status" value="1"/>
</dbReference>
<evidence type="ECO:0000313" key="4">
    <source>
        <dbReference type="Proteomes" id="UP001249851"/>
    </source>
</evidence>
<name>A0AAD9QAC4_ACRCE</name>
<feature type="coiled-coil region" evidence="1">
    <location>
        <begin position="27"/>
        <end position="54"/>
    </location>
</feature>
<proteinExistence type="predicted"/>
<dbReference type="InterPro" id="IPR013783">
    <property type="entry name" value="Ig-like_fold"/>
</dbReference>
<gene>
    <name evidence="3" type="ORF">P5673_020299</name>
</gene>
<feature type="region of interest" description="Disordered" evidence="2">
    <location>
        <begin position="142"/>
        <end position="170"/>
    </location>
</feature>
<feature type="compositionally biased region" description="Basic and acidic residues" evidence="2">
    <location>
        <begin position="1"/>
        <end position="15"/>
    </location>
</feature>
<reference evidence="3" key="2">
    <citation type="journal article" date="2023" name="Science">
        <title>Genomic signatures of disease resistance in endangered staghorn corals.</title>
        <authorList>
            <person name="Vollmer S.V."/>
            <person name="Selwyn J.D."/>
            <person name="Despard B.A."/>
            <person name="Roesel C.L."/>
        </authorList>
    </citation>
    <scope>NUCLEOTIDE SEQUENCE</scope>
    <source>
        <strain evidence="3">K2</strain>
    </source>
</reference>
<evidence type="ECO:0000256" key="2">
    <source>
        <dbReference type="SAM" id="MobiDB-lite"/>
    </source>
</evidence>
<protein>
    <submittedName>
        <fullName evidence="3">Uncharacterized protein</fullName>
    </submittedName>
</protein>
<sequence length="429" mass="48607">MATPSVEREQTDQETPRTVPETQQELVRRLLGEVSEMRKENQKLQSEVATLKANVTKRRLFRQPKEDNDPECSNAIRKVYQEIKKDQQEKEENQQVFDLSASFDSPGNQAVAKKVLCEVRSLYGKSKWTKAVIRDAVRKHWRSVRDDETRKAKGKFEEHRRQAKRGNRLKRKLSRRLSSLKNTTALSEGDKAKAREILSSPNAVEFMSSEESDPGDTTEERSRGPKPRKIRKLSGERSKLKNIKEILDECYSSGLNAKQRRTSARGSRCEEVSPRPCPLGGPSWAAVLTVNRKPRFQFNLPVILFPSPETAITAFVLKPANPSYAVEGKDFTLKWNYALDSSLSAVQFSNVTGTGDDPIGSRIGPGTINMAQKYEARFRAQAESTRAELTILAVQLSDEATYKLSVVSSRATFIWDSTRVIVHCKYRLK</sequence>
<feature type="compositionally biased region" description="Basic residues" evidence="2">
    <location>
        <begin position="161"/>
        <end position="170"/>
    </location>
</feature>
<feature type="region of interest" description="Disordered" evidence="2">
    <location>
        <begin position="199"/>
        <end position="235"/>
    </location>
</feature>
<evidence type="ECO:0000256" key="1">
    <source>
        <dbReference type="SAM" id="Coils"/>
    </source>
</evidence>
<dbReference type="Proteomes" id="UP001249851">
    <property type="component" value="Unassembled WGS sequence"/>
</dbReference>
<keyword evidence="1" id="KW-0175">Coiled coil</keyword>
<accession>A0AAD9QAC4</accession>
<feature type="compositionally biased region" description="Basic and acidic residues" evidence="2">
    <location>
        <begin position="142"/>
        <end position="160"/>
    </location>
</feature>
<reference evidence="3" key="1">
    <citation type="journal article" date="2023" name="G3 (Bethesda)">
        <title>Whole genome assembly and annotation of the endangered Caribbean coral Acropora cervicornis.</title>
        <authorList>
            <person name="Selwyn J.D."/>
            <person name="Vollmer S.V."/>
        </authorList>
    </citation>
    <scope>NUCLEOTIDE SEQUENCE</scope>
    <source>
        <strain evidence="3">K2</strain>
    </source>
</reference>
<dbReference type="EMBL" id="JARQWQ010000049">
    <property type="protein sequence ID" value="KAK2557544.1"/>
    <property type="molecule type" value="Genomic_DNA"/>
</dbReference>
<comment type="caution">
    <text evidence="3">The sequence shown here is derived from an EMBL/GenBank/DDBJ whole genome shotgun (WGS) entry which is preliminary data.</text>
</comment>
<evidence type="ECO:0000313" key="3">
    <source>
        <dbReference type="EMBL" id="KAK2557544.1"/>
    </source>
</evidence>
<keyword evidence="4" id="KW-1185">Reference proteome</keyword>